<keyword evidence="1" id="KW-0805">Transcription regulation</keyword>
<keyword evidence="3" id="KW-0804">Transcription</keyword>
<dbReference type="SMART" id="SM00354">
    <property type="entry name" value="HTH_LACI"/>
    <property type="match status" value="1"/>
</dbReference>
<proteinExistence type="predicted"/>
<dbReference type="SUPFAM" id="SSF47413">
    <property type="entry name" value="lambda repressor-like DNA-binding domains"/>
    <property type="match status" value="1"/>
</dbReference>
<dbReference type="Gene3D" id="1.10.260.40">
    <property type="entry name" value="lambda repressor-like DNA-binding domains"/>
    <property type="match status" value="1"/>
</dbReference>
<dbReference type="GO" id="GO:0003700">
    <property type="term" value="F:DNA-binding transcription factor activity"/>
    <property type="evidence" value="ECO:0007669"/>
    <property type="project" value="TreeGrafter"/>
</dbReference>
<dbReference type="AlphaFoldDB" id="A0A7Y9XXQ8"/>
<evidence type="ECO:0000259" key="4">
    <source>
        <dbReference type="PROSITE" id="PS50932"/>
    </source>
</evidence>
<dbReference type="InterPro" id="IPR028082">
    <property type="entry name" value="Peripla_BP_I"/>
</dbReference>
<organism evidence="5 6">
    <name type="scientific">Novosphingobium marinum</name>
    <dbReference type="NCBI Taxonomy" id="1514948"/>
    <lineage>
        <taxon>Bacteria</taxon>
        <taxon>Pseudomonadati</taxon>
        <taxon>Pseudomonadota</taxon>
        <taxon>Alphaproteobacteria</taxon>
        <taxon>Sphingomonadales</taxon>
        <taxon>Sphingomonadaceae</taxon>
        <taxon>Novosphingobium</taxon>
    </lineage>
</organism>
<dbReference type="PRINTS" id="PR00036">
    <property type="entry name" value="HTHLACI"/>
</dbReference>
<evidence type="ECO:0000256" key="3">
    <source>
        <dbReference type="ARBA" id="ARBA00023163"/>
    </source>
</evidence>
<dbReference type="InterPro" id="IPR000843">
    <property type="entry name" value="HTH_LacI"/>
</dbReference>
<dbReference type="PROSITE" id="PS50932">
    <property type="entry name" value="HTH_LACI_2"/>
    <property type="match status" value="1"/>
</dbReference>
<dbReference type="EMBL" id="JACBZF010000005">
    <property type="protein sequence ID" value="NYH96507.1"/>
    <property type="molecule type" value="Genomic_DNA"/>
</dbReference>
<evidence type="ECO:0000313" key="5">
    <source>
        <dbReference type="EMBL" id="NYH96507.1"/>
    </source>
</evidence>
<accession>A0A7Y9XXQ8</accession>
<dbReference type="GO" id="GO:0000976">
    <property type="term" value="F:transcription cis-regulatory region binding"/>
    <property type="evidence" value="ECO:0007669"/>
    <property type="project" value="TreeGrafter"/>
</dbReference>
<keyword evidence="6" id="KW-1185">Reference proteome</keyword>
<sequence>METGATSRHPAGMGKPTINDVAREAGVSKKTVSRVINRSPLLGQQTRERVEAVIARLGYVPNPQARALALRRNFTIALVHDGTCDALLPLAIRGMHDALAGTEFALLLHRIGADSAASDVRSLIEAHRPFGTLLMPSIALDSLEFGDDNIVEIATSEVRTAERKAMEHVVTLLAGSGHSRIGFIGGPEHSKSARARELGYLDALADLGLDRGASLITSSEGDFASGLEAARLLFEISPRPTAIVACNDEAATGIIHAASRAGIAVPNDLSVVGFDDSPAARRLSPALSTVAVPYEHLAGIAATRAANLQTGSTGTGLAPLRFIPRGTSASPG</sequence>
<reference evidence="5 6" key="1">
    <citation type="submission" date="2020-07" db="EMBL/GenBank/DDBJ databases">
        <title>Genomic Encyclopedia of Type Strains, Phase IV (KMG-IV): sequencing the most valuable type-strain genomes for metagenomic binning, comparative biology and taxonomic classification.</title>
        <authorList>
            <person name="Goeker M."/>
        </authorList>
    </citation>
    <scope>NUCLEOTIDE SEQUENCE [LARGE SCALE GENOMIC DNA]</scope>
    <source>
        <strain evidence="5 6">DSM 29043</strain>
    </source>
</reference>
<dbReference type="PROSITE" id="PS00356">
    <property type="entry name" value="HTH_LACI_1"/>
    <property type="match status" value="1"/>
</dbReference>
<evidence type="ECO:0000313" key="6">
    <source>
        <dbReference type="Proteomes" id="UP000522081"/>
    </source>
</evidence>
<dbReference type="CDD" id="cd01392">
    <property type="entry name" value="HTH_LacI"/>
    <property type="match status" value="1"/>
</dbReference>
<dbReference type="PANTHER" id="PTHR30146">
    <property type="entry name" value="LACI-RELATED TRANSCRIPTIONAL REPRESSOR"/>
    <property type="match status" value="1"/>
</dbReference>
<comment type="caution">
    <text evidence="5">The sequence shown here is derived from an EMBL/GenBank/DDBJ whole genome shotgun (WGS) entry which is preliminary data.</text>
</comment>
<dbReference type="InterPro" id="IPR046335">
    <property type="entry name" value="LacI/GalR-like_sensor"/>
</dbReference>
<dbReference type="RefSeq" id="WP_179408341.1">
    <property type="nucleotide sequence ID" value="NZ_JACBZF010000005.1"/>
</dbReference>
<dbReference type="SUPFAM" id="SSF53822">
    <property type="entry name" value="Periplasmic binding protein-like I"/>
    <property type="match status" value="1"/>
</dbReference>
<keyword evidence="2" id="KW-0238">DNA-binding</keyword>
<protein>
    <submittedName>
        <fullName evidence="5">LacI family transcriptional regulator</fullName>
    </submittedName>
</protein>
<name>A0A7Y9XXQ8_9SPHN</name>
<dbReference type="InterPro" id="IPR010982">
    <property type="entry name" value="Lambda_DNA-bd_dom_sf"/>
</dbReference>
<dbReference type="PANTHER" id="PTHR30146:SF153">
    <property type="entry name" value="LACTOSE OPERON REPRESSOR"/>
    <property type="match status" value="1"/>
</dbReference>
<dbReference type="Pfam" id="PF13377">
    <property type="entry name" value="Peripla_BP_3"/>
    <property type="match status" value="1"/>
</dbReference>
<evidence type="ECO:0000256" key="2">
    <source>
        <dbReference type="ARBA" id="ARBA00023125"/>
    </source>
</evidence>
<feature type="domain" description="HTH lacI-type" evidence="4">
    <location>
        <begin position="16"/>
        <end position="70"/>
    </location>
</feature>
<evidence type="ECO:0000256" key="1">
    <source>
        <dbReference type="ARBA" id="ARBA00023015"/>
    </source>
</evidence>
<gene>
    <name evidence="5" type="ORF">FHS75_002846</name>
</gene>
<dbReference type="Proteomes" id="UP000522081">
    <property type="component" value="Unassembled WGS sequence"/>
</dbReference>
<dbReference type="Gene3D" id="3.40.50.2300">
    <property type="match status" value="2"/>
</dbReference>
<dbReference type="Pfam" id="PF00356">
    <property type="entry name" value="LacI"/>
    <property type="match status" value="1"/>
</dbReference>